<accession>A0A6C0CI85</accession>
<name>A0A6C0CI85_9ZZZZ</name>
<feature type="region of interest" description="Disordered" evidence="1">
    <location>
        <begin position="64"/>
        <end position="83"/>
    </location>
</feature>
<dbReference type="EMBL" id="MN739411">
    <property type="protein sequence ID" value="QHT03364.1"/>
    <property type="molecule type" value="Genomic_DNA"/>
</dbReference>
<dbReference type="AlphaFoldDB" id="A0A6C0CI85"/>
<reference evidence="2" key="1">
    <citation type="journal article" date="2020" name="Nature">
        <title>Giant virus diversity and host interactions through global metagenomics.</title>
        <authorList>
            <person name="Schulz F."/>
            <person name="Roux S."/>
            <person name="Paez-Espino D."/>
            <person name="Jungbluth S."/>
            <person name="Walsh D.A."/>
            <person name="Denef V.J."/>
            <person name="McMahon K.D."/>
            <person name="Konstantinidis K.T."/>
            <person name="Eloe-Fadrosh E.A."/>
            <person name="Kyrpides N.C."/>
            <person name="Woyke T."/>
        </authorList>
    </citation>
    <scope>NUCLEOTIDE SEQUENCE</scope>
    <source>
        <strain evidence="2">GVMAG-M-3300021079-18</strain>
    </source>
</reference>
<sequence>MMDKNLVKTFDQKGCRVFRSKISSSLPIKNLVKTFDQKGCRVFRSKISSRRSIKNLVKTFDQKGCRHDGQKSRQDVRSKRLST</sequence>
<protein>
    <submittedName>
        <fullName evidence="2">Uncharacterized protein</fullName>
    </submittedName>
</protein>
<evidence type="ECO:0000256" key="1">
    <source>
        <dbReference type="SAM" id="MobiDB-lite"/>
    </source>
</evidence>
<evidence type="ECO:0000313" key="2">
    <source>
        <dbReference type="EMBL" id="QHT03364.1"/>
    </source>
</evidence>
<proteinExistence type="predicted"/>
<organism evidence="2">
    <name type="scientific">viral metagenome</name>
    <dbReference type="NCBI Taxonomy" id="1070528"/>
    <lineage>
        <taxon>unclassified sequences</taxon>
        <taxon>metagenomes</taxon>
        <taxon>organismal metagenomes</taxon>
    </lineage>
</organism>